<organism evidence="3 4">
    <name type="scientific">Mitsuokella jalaludinii</name>
    <dbReference type="NCBI Taxonomy" id="187979"/>
    <lineage>
        <taxon>Bacteria</taxon>
        <taxon>Bacillati</taxon>
        <taxon>Bacillota</taxon>
        <taxon>Negativicutes</taxon>
        <taxon>Selenomonadales</taxon>
        <taxon>Selenomonadaceae</taxon>
        <taxon>Mitsuokella</taxon>
    </lineage>
</organism>
<dbReference type="PANTHER" id="PTHR38435">
    <property type="match status" value="1"/>
</dbReference>
<dbReference type="Proteomes" id="UP000095546">
    <property type="component" value="Unassembled WGS sequence"/>
</dbReference>
<evidence type="ECO:0000313" key="4">
    <source>
        <dbReference type="Proteomes" id="UP000095546"/>
    </source>
</evidence>
<dbReference type="AlphaFoldDB" id="A0A173YJV6"/>
<accession>A0A173YJV6</accession>
<dbReference type="EMBL" id="CYYU01000004">
    <property type="protein sequence ID" value="CUN63456.1"/>
    <property type="molecule type" value="Genomic_DNA"/>
</dbReference>
<dbReference type="InterPro" id="IPR043894">
    <property type="entry name" value="MupG_C"/>
</dbReference>
<dbReference type="InterPro" id="IPR013785">
    <property type="entry name" value="Aldolase_TIM"/>
</dbReference>
<reference evidence="3 4" key="1">
    <citation type="submission" date="2015-09" db="EMBL/GenBank/DDBJ databases">
        <authorList>
            <consortium name="Pathogen Informatics"/>
        </authorList>
    </citation>
    <scope>NUCLEOTIDE SEQUENCE [LARGE SCALE GENOMIC DNA]</scope>
    <source>
        <strain evidence="3 4">2789STDY5608828</strain>
    </source>
</reference>
<dbReference type="eggNOG" id="COG3589">
    <property type="taxonomic scope" value="Bacteria"/>
</dbReference>
<dbReference type="InterPro" id="IPR008589">
    <property type="entry name" value="MupG"/>
</dbReference>
<name>A0A173YJV6_9FIRM</name>
<evidence type="ECO:0000313" key="3">
    <source>
        <dbReference type="EMBL" id="CUN63456.1"/>
    </source>
</evidence>
<dbReference type="InterPro" id="IPR043797">
    <property type="entry name" value="MupG_N"/>
</dbReference>
<dbReference type="RefSeq" id="WP_316043805.1">
    <property type="nucleotide sequence ID" value="NZ_CABIWZ010000004.1"/>
</dbReference>
<feature type="domain" description="6-phospho-N-acetylmuramidase C-terminal" evidence="1">
    <location>
        <begin position="253"/>
        <end position="359"/>
    </location>
</feature>
<feature type="domain" description="6-phospho-N-acetylmuramidase N-terminal" evidence="2">
    <location>
        <begin position="6"/>
        <end position="237"/>
    </location>
</feature>
<proteinExistence type="predicted"/>
<evidence type="ECO:0000259" key="1">
    <source>
        <dbReference type="Pfam" id="PF05913"/>
    </source>
</evidence>
<dbReference type="Gene3D" id="2.40.100.10">
    <property type="entry name" value="Cyclophilin-like"/>
    <property type="match status" value="1"/>
</dbReference>
<dbReference type="Pfam" id="PF05913">
    <property type="entry name" value="MupG_C"/>
    <property type="match status" value="1"/>
</dbReference>
<dbReference type="Gene3D" id="3.20.20.70">
    <property type="entry name" value="Aldolase class I"/>
    <property type="match status" value="1"/>
</dbReference>
<dbReference type="SUPFAM" id="SSF51445">
    <property type="entry name" value="(Trans)glycosidases"/>
    <property type="match status" value="1"/>
</dbReference>
<keyword evidence="4" id="KW-1185">Reference proteome</keyword>
<protein>
    <submittedName>
        <fullName evidence="3">Uncharacterized conserved protein</fullName>
    </submittedName>
</protein>
<dbReference type="InterPro" id="IPR017853">
    <property type="entry name" value="GH"/>
</dbReference>
<dbReference type="PANTHER" id="PTHR38435:SF2">
    <property type="entry name" value="DUF871 DOMAIN-CONTAINING PROTEIN"/>
    <property type="match status" value="1"/>
</dbReference>
<sequence>MDMDNGISLYPGLDNTPAENLALLEKAAHDGIRRIFISLHIPETDVSALKQEIGTLLQAARRHGMEVISDVSPATCQLLDLPDFNPTSFRMLGITTLRLDYGFSAEEIARLTHRFPEMRFQLNASTITRRILKELQDAGTDFSRIDALHNFYPRRGTGLSEQSLVHANILLHRYGIRVGAFVASQGRRRSPLKDGLPTLEEHRDEAAELSARHLVALGCDSVFLADSLPTAEEIQGIGHLQGDQVTLHARYMTKDPVQRELLAHTFTARLDEARDAIRAQESRRLLREMHAKVLPDNATTHPIGAITIDNEGYGRYMGELQIIRMPQPADPRTNVAAMVDESECNLLQYITPGRKFSFRFAPETDII</sequence>
<dbReference type="InterPro" id="IPR029000">
    <property type="entry name" value="Cyclophilin-like_dom_sf"/>
</dbReference>
<dbReference type="SUPFAM" id="SSF50891">
    <property type="entry name" value="Cyclophilin-like"/>
    <property type="match status" value="1"/>
</dbReference>
<evidence type="ECO:0000259" key="2">
    <source>
        <dbReference type="Pfam" id="PF19200"/>
    </source>
</evidence>
<dbReference type="Pfam" id="PF19200">
    <property type="entry name" value="MupG_N"/>
    <property type="match status" value="1"/>
</dbReference>
<gene>
    <name evidence="3" type="ORF">ERS852385_00970</name>
</gene>
<dbReference type="STRING" id="187979.ERS852385_00970"/>